<accession>A0ABP6U907</accession>
<name>A0ABP6U907_9ACTN</name>
<dbReference type="EMBL" id="BAAAXF010000081">
    <property type="protein sequence ID" value="GAA3504077.1"/>
    <property type="molecule type" value="Genomic_DNA"/>
</dbReference>
<proteinExistence type="predicted"/>
<reference evidence="2" key="1">
    <citation type="journal article" date="2019" name="Int. J. Syst. Evol. Microbiol.">
        <title>The Global Catalogue of Microorganisms (GCM) 10K type strain sequencing project: providing services to taxonomists for standard genome sequencing and annotation.</title>
        <authorList>
            <consortium name="The Broad Institute Genomics Platform"/>
            <consortium name="The Broad Institute Genome Sequencing Center for Infectious Disease"/>
            <person name="Wu L."/>
            <person name="Ma J."/>
        </authorList>
    </citation>
    <scope>NUCLEOTIDE SEQUENCE [LARGE SCALE GENOMIC DNA]</scope>
    <source>
        <strain evidence="2">JCM 4816</strain>
    </source>
</reference>
<evidence type="ECO:0000313" key="2">
    <source>
        <dbReference type="Proteomes" id="UP001501455"/>
    </source>
</evidence>
<evidence type="ECO:0000313" key="1">
    <source>
        <dbReference type="EMBL" id="GAA3504077.1"/>
    </source>
</evidence>
<sequence length="152" mass="16885">MRSGATSPSPGRRRWLTWLLALCAVWALGASVWAGYMLFTSAGDTPQEAVERKAGMHHDQHEAAGRYYVPTHAELEDNGTAVLRYQVGNGQDSSVEDFLRTYDIAAKPTRTSPSEVTYSDRFGDVRRMFTVTYNSSVAPGGYDYARITVRAR</sequence>
<dbReference type="Proteomes" id="UP001501455">
    <property type="component" value="Unassembled WGS sequence"/>
</dbReference>
<comment type="caution">
    <text evidence="1">The sequence shown here is derived from an EMBL/GenBank/DDBJ whole genome shotgun (WGS) entry which is preliminary data.</text>
</comment>
<gene>
    <name evidence="1" type="ORF">GCM10019016_111900</name>
</gene>
<keyword evidence="2" id="KW-1185">Reference proteome</keyword>
<organism evidence="1 2">
    <name type="scientific">Streptomyces prasinosporus</name>
    <dbReference type="NCBI Taxonomy" id="68256"/>
    <lineage>
        <taxon>Bacteria</taxon>
        <taxon>Bacillati</taxon>
        <taxon>Actinomycetota</taxon>
        <taxon>Actinomycetes</taxon>
        <taxon>Kitasatosporales</taxon>
        <taxon>Streptomycetaceae</taxon>
        <taxon>Streptomyces</taxon>
        <taxon>Streptomyces albogriseolus group</taxon>
    </lineage>
</organism>
<protein>
    <submittedName>
        <fullName evidence="1">Uncharacterized protein</fullName>
    </submittedName>
</protein>